<feature type="domain" description="DUF83" evidence="10">
    <location>
        <begin position="18"/>
        <end position="176"/>
    </location>
</feature>
<dbReference type="NCBIfam" id="TIGR00372">
    <property type="entry name" value="cas4"/>
    <property type="match status" value="1"/>
</dbReference>
<keyword evidence="12" id="KW-1185">Reference proteome</keyword>
<keyword evidence="1 9" id="KW-0540">Nuclease</keyword>
<proteinExistence type="inferred from homology"/>
<comment type="cofactor">
    <cofactor evidence="9">
        <name>Mg(2+)</name>
        <dbReference type="ChEBI" id="CHEBI:18420"/>
    </cofactor>
    <cofactor evidence="9">
        <name>Mn(2+)</name>
        <dbReference type="ChEBI" id="CHEBI:29035"/>
    </cofactor>
    <text evidence="9">Mg(2+) or Mn(2+) required for ssDNA cleavage activity.</text>
</comment>
<evidence type="ECO:0000256" key="9">
    <source>
        <dbReference type="RuleBase" id="RU365022"/>
    </source>
</evidence>
<evidence type="ECO:0000313" key="12">
    <source>
        <dbReference type="Proteomes" id="UP000325292"/>
    </source>
</evidence>
<evidence type="ECO:0000256" key="4">
    <source>
        <dbReference type="ARBA" id="ARBA00022839"/>
    </source>
</evidence>
<evidence type="ECO:0000313" key="11">
    <source>
        <dbReference type="EMBL" id="AUW94348.1"/>
    </source>
</evidence>
<dbReference type="Gene3D" id="3.90.320.10">
    <property type="match status" value="1"/>
</dbReference>
<dbReference type="InterPro" id="IPR011604">
    <property type="entry name" value="PDDEXK-like_dom_sf"/>
</dbReference>
<evidence type="ECO:0000259" key="10">
    <source>
        <dbReference type="Pfam" id="PF01930"/>
    </source>
</evidence>
<comment type="function">
    <text evidence="9">CRISPR (clustered regularly interspaced short palindromic repeat) is an adaptive immune system that provides protection against mobile genetic elements (viruses, transposable elements and conjugative plasmids). CRISPR clusters contain sequences complementary to antecedent mobile elements and target invading nucleic acids. CRISPR clusters are transcribed and processed into CRISPR RNA (crRNA).</text>
</comment>
<gene>
    <name evidence="11" type="ORF">BXT84_10700</name>
</gene>
<keyword evidence="7 9" id="KW-0051">Antiviral defense</keyword>
<dbReference type="PANTHER" id="PTHR37168">
    <property type="entry name" value="CRISPR-ASSOCIATED EXONUCLEASE CAS4"/>
    <property type="match status" value="1"/>
</dbReference>
<dbReference type="InterPro" id="IPR013343">
    <property type="entry name" value="CRISPR-assoc_prot_Cas4"/>
</dbReference>
<evidence type="ECO:0000256" key="1">
    <source>
        <dbReference type="ARBA" id="ARBA00022722"/>
    </source>
</evidence>
<keyword evidence="4 9" id="KW-0269">Exonuclease</keyword>
<comment type="cofactor">
    <cofactor evidence="9">
        <name>iron-sulfur cluster</name>
        <dbReference type="ChEBI" id="CHEBI:30408"/>
    </cofactor>
</comment>
<evidence type="ECO:0000256" key="8">
    <source>
        <dbReference type="ARBA" id="ARBA00023211"/>
    </source>
</evidence>
<protein>
    <recommendedName>
        <fullName evidence="9">CRISPR-associated exonuclease Cas4</fullName>
        <ecNumber evidence="9">3.1.12.1</ecNumber>
    </recommendedName>
</protein>
<dbReference type="EC" id="3.1.12.1" evidence="9"/>
<keyword evidence="5 9" id="KW-0408">Iron</keyword>
<sequence length="176" mass="20421">MNTDEERVEEPQPLAIGGTWVWYYAICHRELWLMAHAITPDEDDENLQYGRFMHDRAYQREGEEVSVGASKMDRVIEVQGKVVVVEIKKSSRAIESARLQLANYLVELENRGIVAQGELRFPDERRRESLVLDDSWRHRVEEAHHHIAQIVAAHTPPPVKHVAWCGHCAYRDLCWA</sequence>
<evidence type="ECO:0000256" key="3">
    <source>
        <dbReference type="ARBA" id="ARBA00022801"/>
    </source>
</evidence>
<evidence type="ECO:0000256" key="7">
    <source>
        <dbReference type="ARBA" id="ARBA00023118"/>
    </source>
</evidence>
<evidence type="ECO:0000256" key="5">
    <source>
        <dbReference type="ARBA" id="ARBA00023004"/>
    </source>
</evidence>
<keyword evidence="6 9" id="KW-0411">Iron-sulfur</keyword>
<dbReference type="InterPro" id="IPR022765">
    <property type="entry name" value="Dna2/Cas4_DUF83"/>
</dbReference>
<evidence type="ECO:0000256" key="2">
    <source>
        <dbReference type="ARBA" id="ARBA00022723"/>
    </source>
</evidence>
<name>A0ABN5H0Z3_9FIRM</name>
<comment type="similarity">
    <text evidence="9">Belongs to the CRISPR-associated exonuclease Cas4 family.</text>
</comment>
<keyword evidence="2 9" id="KW-0479">Metal-binding</keyword>
<accession>A0ABN5H0Z3</accession>
<dbReference type="PANTHER" id="PTHR37168:SF2">
    <property type="entry name" value="CRISPR-ASSOCIATED EXONUCLEASE CAS4"/>
    <property type="match status" value="1"/>
</dbReference>
<organism evidence="11 12">
    <name type="scientific">Sulfobacillus thermotolerans</name>
    <dbReference type="NCBI Taxonomy" id="338644"/>
    <lineage>
        <taxon>Bacteria</taxon>
        <taxon>Bacillati</taxon>
        <taxon>Bacillota</taxon>
        <taxon>Clostridia</taxon>
        <taxon>Eubacteriales</taxon>
        <taxon>Clostridiales Family XVII. Incertae Sedis</taxon>
        <taxon>Sulfobacillus</taxon>
    </lineage>
</organism>
<keyword evidence="8 9" id="KW-0464">Manganese</keyword>
<reference evidence="11 12" key="1">
    <citation type="journal article" date="2019" name="Sci. Rep.">
        <title>Sulfobacillus thermotolerans: new insights into resistance and metabolic capacities of acidophilic chemolithotrophs.</title>
        <authorList>
            <person name="Panyushkina A.E."/>
            <person name="Babenko V.V."/>
            <person name="Nikitina A.S."/>
            <person name="Selezneva O.V."/>
            <person name="Tsaplina I.A."/>
            <person name="Letarova M.A."/>
            <person name="Kostryukova E.S."/>
            <person name="Letarov A.V."/>
        </authorList>
    </citation>
    <scope>NUCLEOTIDE SEQUENCE [LARGE SCALE GENOMIC DNA]</scope>
    <source>
        <strain evidence="11 12">Kr1</strain>
    </source>
</reference>
<dbReference type="Pfam" id="PF01930">
    <property type="entry name" value="Cas_Cas4"/>
    <property type="match status" value="1"/>
</dbReference>
<evidence type="ECO:0000256" key="6">
    <source>
        <dbReference type="ARBA" id="ARBA00023014"/>
    </source>
</evidence>
<dbReference type="Proteomes" id="UP000325292">
    <property type="component" value="Chromosome"/>
</dbReference>
<dbReference type="EMBL" id="CP019454">
    <property type="protein sequence ID" value="AUW94348.1"/>
    <property type="molecule type" value="Genomic_DNA"/>
</dbReference>
<keyword evidence="3 9" id="KW-0378">Hydrolase</keyword>